<evidence type="ECO:0000256" key="1">
    <source>
        <dbReference type="SAM" id="MobiDB-lite"/>
    </source>
</evidence>
<dbReference type="SMART" id="SM00368">
    <property type="entry name" value="LRR_RI"/>
    <property type="match status" value="3"/>
</dbReference>
<dbReference type="PANTHER" id="PTHR12904:SF23">
    <property type="entry name" value="PROTEIN ZER-1 HOMOLOG"/>
    <property type="match status" value="1"/>
</dbReference>
<protein>
    <submittedName>
        <fullName evidence="2">Leucine Rich repeat, putative</fullName>
    </submittedName>
</protein>
<dbReference type="PROSITE" id="PS51450">
    <property type="entry name" value="LRR"/>
    <property type="match status" value="1"/>
</dbReference>
<dbReference type="OrthoDB" id="120976at2759"/>
<dbReference type="AlphaFoldDB" id="A0A7G2CHX3"/>
<gene>
    <name evidence="2" type="ORF">ADEAN_000696500</name>
</gene>
<organism evidence="2 3">
    <name type="scientific">Angomonas deanei</name>
    <dbReference type="NCBI Taxonomy" id="59799"/>
    <lineage>
        <taxon>Eukaryota</taxon>
        <taxon>Discoba</taxon>
        <taxon>Euglenozoa</taxon>
        <taxon>Kinetoplastea</taxon>
        <taxon>Metakinetoplastina</taxon>
        <taxon>Trypanosomatida</taxon>
        <taxon>Trypanosomatidae</taxon>
        <taxon>Strigomonadinae</taxon>
        <taxon>Angomonas</taxon>
    </lineage>
</organism>
<dbReference type="Pfam" id="PF13516">
    <property type="entry name" value="LRR_6"/>
    <property type="match status" value="1"/>
</dbReference>
<dbReference type="Proteomes" id="UP000515908">
    <property type="component" value="Chromosome 14"/>
</dbReference>
<proteinExistence type="predicted"/>
<dbReference type="InterPro" id="IPR032675">
    <property type="entry name" value="LRR_dom_sf"/>
</dbReference>
<dbReference type="VEuPathDB" id="TriTrypDB:ADEAN_000696500"/>
<keyword evidence="3" id="KW-1185">Reference proteome</keyword>
<feature type="region of interest" description="Disordered" evidence="1">
    <location>
        <begin position="1"/>
        <end position="28"/>
    </location>
</feature>
<dbReference type="InterPro" id="IPR051341">
    <property type="entry name" value="Zyg-11_UBL_adapter"/>
</dbReference>
<reference evidence="2 3" key="1">
    <citation type="submission" date="2020-08" db="EMBL/GenBank/DDBJ databases">
        <authorList>
            <person name="Newling K."/>
            <person name="Davey J."/>
            <person name="Forrester S."/>
        </authorList>
    </citation>
    <scope>NUCLEOTIDE SEQUENCE [LARGE SCALE GENOMIC DNA]</scope>
    <source>
        <strain evidence="3">Crithidia deanei Carvalho (ATCC PRA-265)</strain>
    </source>
</reference>
<dbReference type="EMBL" id="LR877158">
    <property type="protein sequence ID" value="CAD2219460.1"/>
    <property type="molecule type" value="Genomic_DNA"/>
</dbReference>
<feature type="region of interest" description="Disordered" evidence="1">
    <location>
        <begin position="773"/>
        <end position="845"/>
    </location>
</feature>
<feature type="compositionally biased region" description="Low complexity" evidence="1">
    <location>
        <begin position="59"/>
        <end position="68"/>
    </location>
</feature>
<accession>A0A7G2CHX3</accession>
<dbReference type="Gene3D" id="3.80.10.10">
    <property type="entry name" value="Ribonuclease Inhibitor"/>
    <property type="match status" value="4"/>
</dbReference>
<feature type="compositionally biased region" description="Basic and acidic residues" evidence="1">
    <location>
        <begin position="793"/>
        <end position="811"/>
    </location>
</feature>
<feature type="compositionally biased region" description="Polar residues" evidence="1">
    <location>
        <begin position="1"/>
        <end position="13"/>
    </location>
</feature>
<dbReference type="SUPFAM" id="SSF52058">
    <property type="entry name" value="L domain-like"/>
    <property type="match status" value="1"/>
</dbReference>
<evidence type="ECO:0000313" key="2">
    <source>
        <dbReference type="EMBL" id="CAD2219460.1"/>
    </source>
</evidence>
<feature type="compositionally biased region" description="Low complexity" evidence="1">
    <location>
        <begin position="94"/>
        <end position="112"/>
    </location>
</feature>
<evidence type="ECO:0000313" key="3">
    <source>
        <dbReference type="Proteomes" id="UP000515908"/>
    </source>
</evidence>
<dbReference type="SUPFAM" id="SSF52047">
    <property type="entry name" value="RNI-like"/>
    <property type="match status" value="1"/>
</dbReference>
<dbReference type="PANTHER" id="PTHR12904">
    <property type="match status" value="1"/>
</dbReference>
<dbReference type="InterPro" id="IPR001611">
    <property type="entry name" value="Leu-rich_rpt"/>
</dbReference>
<name>A0A7G2CHX3_9TRYP</name>
<sequence length="877" mass="96668">MGKPSSESISTNSNDDRRFPTNTTEEDDSVLVAAHNTSNKYCVFNPNGPSTNNIPRPPSGAASKAPSSLLTPSRHAPGSSLLLDSSAVAGDSYNSGSYSNNNNNNNNNYPGNHAPSAEELATLKSYLNEKELNLSMSAFTTLGSTLSLSSALRVLNLRGSSIQPEGLRGLADIPTLQSICVSHMRRLTSLVPLITPTAEGSTPKHCMIQEIDAQCTPLGNDGIRGLQMLPKLRKLDLSMTRLNDVGKLSESTSLKELIVAGTQINNHGVTGLETIPTLVTLNVSRTKLTSLKGIVRSKSIETLLFYSCKINDAGILGIQKMPRLANVDLSTTKVTNLSVFSESTALRSIKAQWLALRNCQDIIQERRTQKNSSTTMPPDSSLAWKDLEEGYSGLANVLTLDTVDLSFNPIRSIHSLCRSQSIKHLYLRRTRIDSEGIRDIYKLSKTLESFAVTNIADSNFEDEEDIEEEPSTTKAGVLVDVKDVACLHKITKLDLSFTDVYDLRLLQSLPVLKELSIVETLVTVDGLRGIEKIKTLEFLDLSQTSVLSLQFLTTGAPNLKTILLKSNRNERGVRLGNIEKLKSLKHLNIGDTVVEDIKTFWTSGSMIEEIVWPWKDRRGPSGVIPSLECWVTSERMNGVHRLTQLKVLDISNSNVHDLKFLEDAPALTQVILDSCRLLRNDMLRSFTKVPLVEVINLANNAHISDVNILATCPKLRELYLSNTGVTTEGVRDIVQRFASTNPANTLSKLNGSPSTPQNVLVIHNTRAEEEMSLAQDFDEEEERPRDSPPPSAPRRDIHSPAPVKADRRGGSKDNANADSSEVRRSSSKKRRKRDDSMNLREASVLIENSLTPAQFRIPRRRRVSFVAADATETKQFE</sequence>
<feature type="region of interest" description="Disordered" evidence="1">
    <location>
        <begin position="94"/>
        <end position="115"/>
    </location>
</feature>
<feature type="region of interest" description="Disordered" evidence="1">
    <location>
        <begin position="43"/>
        <end position="81"/>
    </location>
</feature>